<proteinExistence type="predicted"/>
<feature type="transmembrane region" description="Helical" evidence="2">
    <location>
        <begin position="439"/>
        <end position="460"/>
    </location>
</feature>
<keyword evidence="2" id="KW-0812">Transmembrane</keyword>
<dbReference type="InterPro" id="IPR000883">
    <property type="entry name" value="Cyt_C_Oxase_1"/>
</dbReference>
<organism evidence="4 5">
    <name type="scientific">Aliarcobacter butzleri L348</name>
    <dbReference type="NCBI Taxonomy" id="1447256"/>
    <lineage>
        <taxon>Bacteria</taxon>
        <taxon>Pseudomonadati</taxon>
        <taxon>Campylobacterota</taxon>
        <taxon>Epsilonproteobacteria</taxon>
        <taxon>Campylobacterales</taxon>
        <taxon>Arcobacteraceae</taxon>
        <taxon>Aliarcobacter</taxon>
    </lineage>
</organism>
<sequence>MSLSLMEKVMSKKSLYASFWIVSIFMVTILIYFTANLAKEVPPLPKQVVSVEGEVLYTYDDIVNGKAMFQQFDLMDYGSLLGMGAYLGPDFTTEFLHKRAEFLNNYYANEIYGTNFTSLDDMKKASIKARVIQDVKKQTSLKEEGVSYTKASALAYKANKEYLINFLTKGDEKRAWRGNIIRTDEAALIAAFFDWSQLVSSSVRPTAHDGRSWSNNWPPEPLIDQDVTFTSHLVSLIEFLLLWALTIVIVFMAYEYIFNKEHQDGELSEPLKITKIFPSQEKLLKYIPIVALFVLIQMVLGGYLAHIYADPTDHFIISQDILPFNVTRALHTNIAIIWVAIGWLVGGLLIAPIVAGKDLRFPRLVDLLWTALIVVGVGGLVGIYMGAQGYMRDTWFWLGNEGRELLNLARVWDIGLVIGLVLWFGMVYSTIRNAKGNKLLIGTIIWSAFGIATLYLAGMYPLHKIAPNYTVDDYYRWWVVHLWVELTFELFAAGVIAYLSVALGLVREKTAEKVMLLELGLIMFSGTLGVGHHYWWQGLDEYWIAIGGIFSALEPLPLALLMIEAIKEQNHIRSEGKNFDFGIPFMWLAGSAFLNWFGAGFLGMVINTPTISYYSHGTYLIMPHAHVALLGAFGYISIAFIYMTARTNSLAKGLEWNETMSKWAFWLITIGVIVYVLPTMIIGIEQTSTAHTFGYFAARSRELLEDMSGWMWFRILPDSMMILGSLLLFIDTFKKVYLARKITK</sequence>
<evidence type="ECO:0000259" key="3">
    <source>
        <dbReference type="PROSITE" id="PS50855"/>
    </source>
</evidence>
<feature type="transmembrane region" description="Helical" evidence="2">
    <location>
        <begin position="663"/>
        <end position="684"/>
    </location>
</feature>
<dbReference type="Proteomes" id="UP000035514">
    <property type="component" value="Unassembled WGS sequence"/>
</dbReference>
<dbReference type="PANTHER" id="PTHR10422">
    <property type="entry name" value="CYTOCHROME C OXIDASE SUBUNIT 1"/>
    <property type="match status" value="1"/>
</dbReference>
<feature type="transmembrane region" description="Helical" evidence="2">
    <location>
        <begin position="711"/>
        <end position="730"/>
    </location>
</feature>
<feature type="transmembrane region" description="Helical" evidence="2">
    <location>
        <begin position="584"/>
        <end position="606"/>
    </location>
</feature>
<dbReference type="RefSeq" id="WP_046997417.1">
    <property type="nucleotide sequence ID" value="NZ_JAIQ01000172.1"/>
</dbReference>
<reference evidence="4 5" key="1">
    <citation type="submission" date="2014-01" db="EMBL/GenBank/DDBJ databases">
        <title>Development of a Comparative Genomic Fingerprinting Assay for High Resolution Genotyping of Arcobacter butzleri.</title>
        <authorList>
            <person name="Webb A.L."/>
            <person name="Inglis G.D."/>
            <person name="Kruczkiewicz P."/>
            <person name="Selinger L.B."/>
            <person name="Taboada E.N."/>
        </authorList>
    </citation>
    <scope>NUCLEOTIDE SEQUENCE [LARGE SCALE GENOMIC DNA]</scope>
    <source>
        <strain evidence="4 5">L348</strain>
    </source>
</reference>
<name>A0A0G9JPM1_9BACT</name>
<dbReference type="PATRIC" id="fig|1447256.3.peg.2383"/>
<feature type="transmembrane region" description="Helical" evidence="2">
    <location>
        <begin position="367"/>
        <end position="387"/>
    </location>
</feature>
<evidence type="ECO:0000313" key="5">
    <source>
        <dbReference type="Proteomes" id="UP000035514"/>
    </source>
</evidence>
<protein>
    <submittedName>
        <fullName evidence="4">Nitric oxide reductase</fullName>
    </submittedName>
</protein>
<dbReference type="InterPro" id="IPR036927">
    <property type="entry name" value="Cyt_c_oxase-like_su1_sf"/>
</dbReference>
<feature type="transmembrane region" description="Helical" evidence="2">
    <location>
        <begin position="329"/>
        <end position="355"/>
    </location>
</feature>
<evidence type="ECO:0000256" key="2">
    <source>
        <dbReference type="SAM" id="Phobius"/>
    </source>
</evidence>
<feature type="domain" description="Cytochrome oxidase subunit I profile" evidence="3">
    <location>
        <begin position="229"/>
        <end position="684"/>
    </location>
</feature>
<keyword evidence="1" id="KW-0679">Respiratory chain</keyword>
<dbReference type="SUPFAM" id="SSF81442">
    <property type="entry name" value="Cytochrome c oxidase subunit I-like"/>
    <property type="match status" value="1"/>
</dbReference>
<dbReference type="AlphaFoldDB" id="A0A0G9JPM1"/>
<feature type="transmembrane region" description="Helical" evidence="2">
    <location>
        <begin position="286"/>
        <end position="309"/>
    </location>
</feature>
<keyword evidence="2" id="KW-0472">Membrane</keyword>
<gene>
    <name evidence="4" type="ORF">AA20_12165</name>
</gene>
<evidence type="ECO:0000256" key="1">
    <source>
        <dbReference type="ARBA" id="ARBA00022660"/>
    </source>
</evidence>
<feature type="transmembrane region" description="Helical" evidence="2">
    <location>
        <begin position="542"/>
        <end position="563"/>
    </location>
</feature>
<evidence type="ECO:0000313" key="4">
    <source>
        <dbReference type="EMBL" id="KLD96110.1"/>
    </source>
</evidence>
<dbReference type="Pfam" id="PF22085">
    <property type="entry name" value="NorB_cytochrome_c-like"/>
    <property type="match status" value="1"/>
</dbReference>
<dbReference type="InterPro" id="IPR054309">
    <property type="entry name" value="NorB_cytochrome_c-like"/>
</dbReference>
<feature type="transmembrane region" description="Helical" evidence="2">
    <location>
        <begin position="480"/>
        <end position="503"/>
    </location>
</feature>
<dbReference type="PROSITE" id="PS50855">
    <property type="entry name" value="COX1"/>
    <property type="match status" value="1"/>
</dbReference>
<dbReference type="GO" id="GO:0009060">
    <property type="term" value="P:aerobic respiration"/>
    <property type="evidence" value="ECO:0007669"/>
    <property type="project" value="InterPro"/>
</dbReference>
<dbReference type="PANTHER" id="PTHR10422:SF38">
    <property type="entry name" value="CYTOCHROME B SUBUNIT OF NITRIC OXIDE REDUCTASE"/>
    <property type="match status" value="1"/>
</dbReference>
<keyword evidence="2" id="KW-1133">Transmembrane helix</keyword>
<feature type="transmembrane region" description="Helical" evidence="2">
    <location>
        <begin position="233"/>
        <end position="254"/>
    </location>
</feature>
<feature type="transmembrane region" description="Helical" evidence="2">
    <location>
        <begin position="15"/>
        <end position="35"/>
    </location>
</feature>
<feature type="transmembrane region" description="Helical" evidence="2">
    <location>
        <begin position="515"/>
        <end position="536"/>
    </location>
</feature>
<dbReference type="GO" id="GO:0016020">
    <property type="term" value="C:membrane"/>
    <property type="evidence" value="ECO:0007669"/>
    <property type="project" value="InterPro"/>
</dbReference>
<dbReference type="InterPro" id="IPR023616">
    <property type="entry name" value="Cyt_c_oxase-like_su1_dom"/>
</dbReference>
<feature type="transmembrane region" description="Helical" evidence="2">
    <location>
        <begin position="618"/>
        <end position="642"/>
    </location>
</feature>
<keyword evidence="1" id="KW-0249">Electron transport</keyword>
<dbReference type="Gene3D" id="1.20.210.10">
    <property type="entry name" value="Cytochrome c oxidase-like, subunit I domain"/>
    <property type="match status" value="1"/>
</dbReference>
<comment type="caution">
    <text evidence="4">The sequence shown here is derived from an EMBL/GenBank/DDBJ whole genome shotgun (WGS) entry which is preliminary data.</text>
</comment>
<accession>A0A0G9JPM1</accession>
<dbReference type="EMBL" id="JAIQ01000172">
    <property type="protein sequence ID" value="KLD96110.1"/>
    <property type="molecule type" value="Genomic_DNA"/>
</dbReference>
<dbReference type="Pfam" id="PF00115">
    <property type="entry name" value="COX1"/>
    <property type="match status" value="1"/>
</dbReference>
<keyword evidence="1" id="KW-0813">Transport</keyword>
<dbReference type="GO" id="GO:0020037">
    <property type="term" value="F:heme binding"/>
    <property type="evidence" value="ECO:0007669"/>
    <property type="project" value="InterPro"/>
</dbReference>
<feature type="transmembrane region" description="Helical" evidence="2">
    <location>
        <begin position="407"/>
        <end position="427"/>
    </location>
</feature>
<dbReference type="GO" id="GO:0004129">
    <property type="term" value="F:cytochrome-c oxidase activity"/>
    <property type="evidence" value="ECO:0007669"/>
    <property type="project" value="InterPro"/>
</dbReference>